<dbReference type="Proteomes" id="UP001297272">
    <property type="component" value="Unassembled WGS sequence"/>
</dbReference>
<reference evidence="1 2" key="1">
    <citation type="submission" date="2021-03" db="EMBL/GenBank/DDBJ databases">
        <title>Tianweitania aestuarii sp. nov., isolated from a tidal flat.</title>
        <authorList>
            <person name="Park S."/>
            <person name="Yoon J.-H."/>
        </authorList>
    </citation>
    <scope>NUCLEOTIDE SEQUENCE [LARGE SCALE GENOMIC DNA]</scope>
    <source>
        <strain evidence="1 2">BSSL-BM11</strain>
    </source>
</reference>
<comment type="caution">
    <text evidence="1">The sequence shown here is derived from an EMBL/GenBank/DDBJ whole genome shotgun (WGS) entry which is preliminary data.</text>
</comment>
<protein>
    <submittedName>
        <fullName evidence="1">Uncharacterized protein</fullName>
    </submittedName>
</protein>
<dbReference type="EMBL" id="JAFMNX010000003">
    <property type="protein sequence ID" value="MBS9721731.1"/>
    <property type="molecule type" value="Genomic_DNA"/>
</dbReference>
<name>A0ABS5RXE3_9HYPH</name>
<keyword evidence="2" id="KW-1185">Reference proteome</keyword>
<dbReference type="RefSeq" id="WP_213985360.1">
    <property type="nucleotide sequence ID" value="NZ_JAFMNX010000003.1"/>
</dbReference>
<evidence type="ECO:0000313" key="1">
    <source>
        <dbReference type="EMBL" id="MBS9721731.1"/>
    </source>
</evidence>
<gene>
    <name evidence="1" type="ORF">JYU29_13660</name>
</gene>
<evidence type="ECO:0000313" key="2">
    <source>
        <dbReference type="Proteomes" id="UP001297272"/>
    </source>
</evidence>
<organism evidence="1 2">
    <name type="scientific">Tianweitania aestuarii</name>
    <dbReference type="NCBI Taxonomy" id="2814886"/>
    <lineage>
        <taxon>Bacteria</taxon>
        <taxon>Pseudomonadati</taxon>
        <taxon>Pseudomonadota</taxon>
        <taxon>Alphaproteobacteria</taxon>
        <taxon>Hyphomicrobiales</taxon>
        <taxon>Phyllobacteriaceae</taxon>
        <taxon>Tianweitania</taxon>
    </lineage>
</organism>
<proteinExistence type="predicted"/>
<sequence length="58" mass="6670">MSNLQVHNSFEPYYAGRNTDVSKWTVRKKTGDRIDPVKIEHAPETQVPANMDTRLKQA</sequence>
<accession>A0ABS5RXE3</accession>